<dbReference type="GO" id="GO:0015031">
    <property type="term" value="P:protein transport"/>
    <property type="evidence" value="ECO:0007669"/>
    <property type="project" value="UniProtKB-KW"/>
</dbReference>
<evidence type="ECO:0000256" key="5">
    <source>
        <dbReference type="ARBA" id="ARBA00022792"/>
    </source>
</evidence>
<accession>A0A448YL10</accession>
<dbReference type="Proteomes" id="UP000290900">
    <property type="component" value="Unassembled WGS sequence"/>
</dbReference>
<evidence type="ECO:0000256" key="6">
    <source>
        <dbReference type="ARBA" id="ARBA00022833"/>
    </source>
</evidence>
<keyword evidence="7 13" id="KW-0653">Protein transport</keyword>
<keyword evidence="9 13" id="KW-0496">Mitochondrion</keyword>
<comment type="domain">
    <text evidence="13">The twin CX3C motif contains 4 conserved Cys residues that form 2 disulfide bonds in the mitochondrial intermembrane space.</text>
</comment>
<evidence type="ECO:0000313" key="16">
    <source>
        <dbReference type="Proteomes" id="UP000290900"/>
    </source>
</evidence>
<dbReference type="InterPro" id="IPR035427">
    <property type="entry name" value="Tim10-like_dom_sf"/>
</dbReference>
<dbReference type="EMBL" id="CAACVR010000012">
    <property type="protein sequence ID" value="VEU21533.1"/>
    <property type="molecule type" value="Genomic_DNA"/>
</dbReference>
<evidence type="ECO:0000256" key="13">
    <source>
        <dbReference type="RuleBase" id="RU367043"/>
    </source>
</evidence>
<dbReference type="SUPFAM" id="SSF144122">
    <property type="entry name" value="Tim10-like"/>
    <property type="match status" value="1"/>
</dbReference>
<evidence type="ECO:0000256" key="11">
    <source>
        <dbReference type="ARBA" id="ARBA00023157"/>
    </source>
</evidence>
<keyword evidence="16" id="KW-1185">Reference proteome</keyword>
<keyword evidence="3 13" id="KW-0813">Transport</keyword>
<evidence type="ECO:0000256" key="1">
    <source>
        <dbReference type="ARBA" id="ARBA00004137"/>
    </source>
</evidence>
<organism evidence="15 16">
    <name type="scientific">Brettanomyces naardenensis</name>
    <name type="common">Yeast</name>
    <dbReference type="NCBI Taxonomy" id="13370"/>
    <lineage>
        <taxon>Eukaryota</taxon>
        <taxon>Fungi</taxon>
        <taxon>Dikarya</taxon>
        <taxon>Ascomycota</taxon>
        <taxon>Saccharomycotina</taxon>
        <taxon>Pichiomycetes</taxon>
        <taxon>Pichiales</taxon>
        <taxon>Pichiaceae</taxon>
        <taxon>Brettanomyces</taxon>
    </lineage>
</organism>
<name>A0A448YL10_BRENA</name>
<keyword evidence="11 13" id="KW-1015">Disulfide bond</keyword>
<proteinExistence type="inferred from homology"/>
<dbReference type="FunCoup" id="A0A448YL10">
    <property type="interactions" value="915"/>
</dbReference>
<keyword evidence="10" id="KW-0472">Membrane</keyword>
<keyword evidence="5 13" id="KW-0999">Mitochondrion inner membrane</keyword>
<comment type="function">
    <text evidence="13">Mitochondrial intermembrane chaperone that participates in the import and insertion of some multi-pass transmembrane proteins into the mitochondrial inner membrane. Also required for the transfer of beta-barrel precursors from the TOM complex to the sorting and assembly machinery (SAM complex) of the outer membrane. Acts as a chaperone-like protein that protects the hydrophobic precursors from aggregation and guide them through the mitochondrial intermembrane space.</text>
</comment>
<sequence length="89" mass="10721">MDQLNYKEQQEFTKIVEDKQLNDFMRLYTSLVDRCFNDCVNNFTSDKLTDREETCLNKCAEKFLKHSERVGQRFQEQNQQLMNQMRGGK</sequence>
<dbReference type="OrthoDB" id="1551503at2759"/>
<reference evidence="15 16" key="1">
    <citation type="submission" date="2018-12" db="EMBL/GenBank/DDBJ databases">
        <authorList>
            <person name="Tiukova I."/>
            <person name="Dainat J."/>
        </authorList>
    </citation>
    <scope>NUCLEOTIDE SEQUENCE [LARGE SCALE GENOMIC DNA]</scope>
</reference>
<evidence type="ECO:0000256" key="7">
    <source>
        <dbReference type="ARBA" id="ARBA00022927"/>
    </source>
</evidence>
<comment type="subcellular location">
    <subcellularLocation>
        <location evidence="1 13">Mitochondrion inner membrane</location>
        <topology evidence="1 13">Peripheral membrane protein</topology>
        <orientation evidence="1 13">Intermembrane side</orientation>
    </subcellularLocation>
</comment>
<dbReference type="InParanoid" id="A0A448YL10"/>
<dbReference type="Pfam" id="PF02953">
    <property type="entry name" value="zf-Tim10_DDP"/>
    <property type="match status" value="1"/>
</dbReference>
<keyword evidence="12 13" id="KW-0143">Chaperone</keyword>
<dbReference type="STRING" id="13370.A0A448YL10"/>
<evidence type="ECO:0000256" key="10">
    <source>
        <dbReference type="ARBA" id="ARBA00023136"/>
    </source>
</evidence>
<dbReference type="InterPro" id="IPR004217">
    <property type="entry name" value="Tim10-like"/>
</dbReference>
<comment type="similarity">
    <text evidence="2 13">Belongs to the small Tim family.</text>
</comment>
<dbReference type="AlphaFoldDB" id="A0A448YL10"/>
<evidence type="ECO:0000256" key="12">
    <source>
        <dbReference type="ARBA" id="ARBA00023186"/>
    </source>
</evidence>
<comment type="subunit">
    <text evidence="13">Heterohexamer.</text>
</comment>
<evidence type="ECO:0000256" key="9">
    <source>
        <dbReference type="ARBA" id="ARBA00023128"/>
    </source>
</evidence>
<dbReference type="InterPro" id="IPR050673">
    <property type="entry name" value="Mito_inner_translocase_sub"/>
</dbReference>
<protein>
    <recommendedName>
        <fullName evidence="13">Mitochondrial import inner membrane translocase subunit</fullName>
    </recommendedName>
</protein>
<dbReference type="FunFam" id="1.10.287.810:FF:000008">
    <property type="entry name" value="Mitochondrial import inner membrane translocase subunit TIM9"/>
    <property type="match status" value="1"/>
</dbReference>
<feature type="domain" description="Tim10-like" evidence="14">
    <location>
        <begin position="15"/>
        <end position="76"/>
    </location>
</feature>
<evidence type="ECO:0000256" key="3">
    <source>
        <dbReference type="ARBA" id="ARBA00022448"/>
    </source>
</evidence>
<evidence type="ECO:0000256" key="4">
    <source>
        <dbReference type="ARBA" id="ARBA00022723"/>
    </source>
</evidence>
<dbReference type="GO" id="GO:0005743">
    <property type="term" value="C:mitochondrial inner membrane"/>
    <property type="evidence" value="ECO:0007669"/>
    <property type="project" value="UniProtKB-SubCell"/>
</dbReference>
<keyword evidence="6" id="KW-0862">Zinc</keyword>
<evidence type="ECO:0000313" key="15">
    <source>
        <dbReference type="EMBL" id="VEU21533.1"/>
    </source>
</evidence>
<gene>
    <name evidence="15" type="ORF">BRENAR_LOCUS2266</name>
</gene>
<evidence type="ECO:0000256" key="8">
    <source>
        <dbReference type="ARBA" id="ARBA00023010"/>
    </source>
</evidence>
<keyword evidence="8 13" id="KW-0811">Translocation</keyword>
<dbReference type="Gene3D" id="1.10.287.810">
    <property type="entry name" value="Mitochondrial import inner membrane translocase subunit tim13 like domains"/>
    <property type="match status" value="1"/>
</dbReference>
<evidence type="ECO:0000259" key="14">
    <source>
        <dbReference type="Pfam" id="PF02953"/>
    </source>
</evidence>
<keyword evidence="4" id="KW-0479">Metal-binding</keyword>
<dbReference type="GO" id="GO:0046872">
    <property type="term" value="F:metal ion binding"/>
    <property type="evidence" value="ECO:0007669"/>
    <property type="project" value="UniProtKB-KW"/>
</dbReference>
<evidence type="ECO:0000256" key="2">
    <source>
        <dbReference type="ARBA" id="ARBA00006720"/>
    </source>
</evidence>
<dbReference type="PANTHER" id="PTHR13172">
    <property type="entry name" value="MITOCHONDRIAL IMPORT INNER MEMBRANE TRANSLOCASE SUBUNIT TIM9B"/>
    <property type="match status" value="1"/>
</dbReference>